<accession>A0ABD0XY71</accession>
<comment type="caution">
    <text evidence="1">The sequence shown here is derived from an EMBL/GenBank/DDBJ whole genome shotgun (WGS) entry which is preliminary data.</text>
</comment>
<evidence type="ECO:0000313" key="1">
    <source>
        <dbReference type="EMBL" id="KAL1005367.1"/>
    </source>
</evidence>
<organism evidence="1 2">
    <name type="scientific">Umbra pygmaea</name>
    <name type="common">Eastern mudminnow</name>
    <dbReference type="NCBI Taxonomy" id="75934"/>
    <lineage>
        <taxon>Eukaryota</taxon>
        <taxon>Metazoa</taxon>
        <taxon>Chordata</taxon>
        <taxon>Craniata</taxon>
        <taxon>Vertebrata</taxon>
        <taxon>Euteleostomi</taxon>
        <taxon>Actinopterygii</taxon>
        <taxon>Neopterygii</taxon>
        <taxon>Teleostei</taxon>
        <taxon>Protacanthopterygii</taxon>
        <taxon>Esociformes</taxon>
        <taxon>Umbridae</taxon>
        <taxon>Umbra</taxon>
    </lineage>
</organism>
<dbReference type="EMBL" id="JAGEUA010000002">
    <property type="protein sequence ID" value="KAL1005367.1"/>
    <property type="molecule type" value="Genomic_DNA"/>
</dbReference>
<protein>
    <submittedName>
        <fullName evidence="1">Uncharacterized protein</fullName>
    </submittedName>
</protein>
<gene>
    <name evidence="1" type="ORF">UPYG_G00058170</name>
</gene>
<proteinExistence type="predicted"/>
<dbReference type="AlphaFoldDB" id="A0ABD0XY71"/>
<evidence type="ECO:0000313" key="2">
    <source>
        <dbReference type="Proteomes" id="UP001557470"/>
    </source>
</evidence>
<sequence length="133" mass="14784">MSSAHCPPAKEQVCCTEEQALWPNNVVKEEDEEITVKSGESEVVTVGQEQGAGSVKEEAVGVKVEVVNGARESVTLKREEEDEGNSEDLVNTKWSYVSDVSKRRRMAWISEDARIYSADIPSSLKVFQAFSFR</sequence>
<keyword evidence="2" id="KW-1185">Reference proteome</keyword>
<dbReference type="Proteomes" id="UP001557470">
    <property type="component" value="Unassembled WGS sequence"/>
</dbReference>
<name>A0ABD0XY71_UMBPY</name>
<reference evidence="1 2" key="1">
    <citation type="submission" date="2024-06" db="EMBL/GenBank/DDBJ databases">
        <authorList>
            <person name="Pan Q."/>
            <person name="Wen M."/>
            <person name="Jouanno E."/>
            <person name="Zahm M."/>
            <person name="Klopp C."/>
            <person name="Cabau C."/>
            <person name="Louis A."/>
            <person name="Berthelot C."/>
            <person name="Parey E."/>
            <person name="Roest Crollius H."/>
            <person name="Montfort J."/>
            <person name="Robinson-Rechavi M."/>
            <person name="Bouchez O."/>
            <person name="Lampietro C."/>
            <person name="Lopez Roques C."/>
            <person name="Donnadieu C."/>
            <person name="Postlethwait J."/>
            <person name="Bobe J."/>
            <person name="Verreycken H."/>
            <person name="Guiguen Y."/>
        </authorList>
    </citation>
    <scope>NUCLEOTIDE SEQUENCE [LARGE SCALE GENOMIC DNA]</scope>
    <source>
        <strain evidence="1">Up_M1</strain>
        <tissue evidence="1">Testis</tissue>
    </source>
</reference>